<organism evidence="7 8">
    <name type="scientific">Alkalimarinus alittae</name>
    <dbReference type="NCBI Taxonomy" id="2961619"/>
    <lineage>
        <taxon>Bacteria</taxon>
        <taxon>Pseudomonadati</taxon>
        <taxon>Pseudomonadota</taxon>
        <taxon>Gammaproteobacteria</taxon>
        <taxon>Alteromonadales</taxon>
        <taxon>Alteromonadaceae</taxon>
        <taxon>Alkalimarinus</taxon>
    </lineage>
</organism>
<accession>A0ABY6N737</accession>
<evidence type="ECO:0000256" key="1">
    <source>
        <dbReference type="ARBA" id="ARBA00004167"/>
    </source>
</evidence>
<dbReference type="InterPro" id="IPR023353">
    <property type="entry name" value="LemA-like_dom_sf"/>
</dbReference>
<feature type="transmembrane region" description="Helical" evidence="6">
    <location>
        <begin position="6"/>
        <end position="26"/>
    </location>
</feature>
<dbReference type="PANTHER" id="PTHR34478:SF1">
    <property type="entry name" value="PROTEIN LEMA"/>
    <property type="match status" value="1"/>
</dbReference>
<proteinExistence type="inferred from homology"/>
<reference evidence="7" key="1">
    <citation type="submission" date="2022-06" db="EMBL/GenBank/DDBJ databases">
        <title>Alkalimarinus sp. nov., isolated from gut of a Alitta virens.</title>
        <authorList>
            <person name="Yang A.I."/>
            <person name="Shin N.-R."/>
        </authorList>
    </citation>
    <scope>NUCLEOTIDE SEQUENCE</scope>
    <source>
        <strain evidence="7">A2M4</strain>
    </source>
</reference>
<dbReference type="InterPro" id="IPR007156">
    <property type="entry name" value="MamQ_LemA"/>
</dbReference>
<dbReference type="EMBL" id="CP100390">
    <property type="protein sequence ID" value="UZE97917.1"/>
    <property type="molecule type" value="Genomic_DNA"/>
</dbReference>
<keyword evidence="5 6" id="KW-0472">Membrane</keyword>
<sequence>MDTTTVIIGMIVIIVLWVVITFNVIVGRFNRAKRAWGDVITYERLKNDTLPQLADITEDFKEFESGLLKQVTELRTAIQGLNERAIDTSKLTVVEQMSKDVTESLRVSVEAYPELKTNRVVQQLMQEISDKNTNVAAAITLFNRGVEEFNNSIQYFPNSFINTMLVKKTTLDTFSDSTASSGFEFKPNF</sequence>
<evidence type="ECO:0000256" key="4">
    <source>
        <dbReference type="ARBA" id="ARBA00022989"/>
    </source>
</evidence>
<keyword evidence="3 6" id="KW-0812">Transmembrane</keyword>
<evidence type="ECO:0000256" key="2">
    <source>
        <dbReference type="ARBA" id="ARBA00008854"/>
    </source>
</evidence>
<evidence type="ECO:0000256" key="5">
    <source>
        <dbReference type="ARBA" id="ARBA00023136"/>
    </source>
</evidence>
<keyword evidence="8" id="KW-1185">Reference proteome</keyword>
<comment type="similarity">
    <text evidence="2">Belongs to the LemA family.</text>
</comment>
<dbReference type="PANTHER" id="PTHR34478">
    <property type="entry name" value="PROTEIN LEMA"/>
    <property type="match status" value="1"/>
</dbReference>
<dbReference type="Pfam" id="PF04011">
    <property type="entry name" value="LemA"/>
    <property type="match status" value="1"/>
</dbReference>
<gene>
    <name evidence="7" type="ORF">NKI27_09345</name>
</gene>
<protein>
    <submittedName>
        <fullName evidence="7">LemA family protein</fullName>
    </submittedName>
</protein>
<evidence type="ECO:0000256" key="6">
    <source>
        <dbReference type="SAM" id="Phobius"/>
    </source>
</evidence>
<comment type="subcellular location">
    <subcellularLocation>
        <location evidence="1">Membrane</location>
        <topology evidence="1">Single-pass membrane protein</topology>
    </subcellularLocation>
</comment>
<evidence type="ECO:0000313" key="8">
    <source>
        <dbReference type="Proteomes" id="UP001163739"/>
    </source>
</evidence>
<keyword evidence="4 6" id="KW-1133">Transmembrane helix</keyword>
<dbReference type="SUPFAM" id="SSF140478">
    <property type="entry name" value="LemA-like"/>
    <property type="match status" value="1"/>
</dbReference>
<dbReference type="RefSeq" id="WP_265049390.1">
    <property type="nucleotide sequence ID" value="NZ_CP100390.1"/>
</dbReference>
<dbReference type="Gene3D" id="1.20.1440.20">
    <property type="entry name" value="LemA-like domain"/>
    <property type="match status" value="1"/>
</dbReference>
<evidence type="ECO:0000256" key="3">
    <source>
        <dbReference type="ARBA" id="ARBA00022692"/>
    </source>
</evidence>
<dbReference type="Proteomes" id="UP001163739">
    <property type="component" value="Chromosome"/>
</dbReference>
<name>A0ABY6N737_9ALTE</name>
<evidence type="ECO:0000313" key="7">
    <source>
        <dbReference type="EMBL" id="UZE97917.1"/>
    </source>
</evidence>